<dbReference type="Gene3D" id="3.30.1240.10">
    <property type="match status" value="1"/>
</dbReference>
<comment type="caution">
    <text evidence="1">The sequence shown here is derived from an EMBL/GenBank/DDBJ whole genome shotgun (WGS) entry which is preliminary data.</text>
</comment>
<dbReference type="Pfam" id="PF08282">
    <property type="entry name" value="Hydrolase_3"/>
    <property type="match status" value="1"/>
</dbReference>
<dbReference type="EMBL" id="NART01000099">
    <property type="protein sequence ID" value="OTQ08233.1"/>
    <property type="molecule type" value="Genomic_DNA"/>
</dbReference>
<dbReference type="Proteomes" id="UP000194800">
    <property type="component" value="Unassembled WGS sequence"/>
</dbReference>
<proteinExistence type="predicted"/>
<evidence type="ECO:0000313" key="2">
    <source>
        <dbReference type="EMBL" id="OTQ08233.1"/>
    </source>
</evidence>
<dbReference type="Gene3D" id="3.40.50.1000">
    <property type="entry name" value="HAD superfamily/HAD-like"/>
    <property type="match status" value="1"/>
</dbReference>
<dbReference type="InterPro" id="IPR000150">
    <property type="entry name" value="Cof"/>
</dbReference>
<dbReference type="GO" id="GO:0016791">
    <property type="term" value="F:phosphatase activity"/>
    <property type="evidence" value="ECO:0007669"/>
    <property type="project" value="TreeGrafter"/>
</dbReference>
<keyword evidence="3" id="KW-1185">Reference proteome</keyword>
<dbReference type="Proteomes" id="UP000194977">
    <property type="component" value="Unassembled WGS sequence"/>
</dbReference>
<evidence type="ECO:0000313" key="1">
    <source>
        <dbReference type="EMBL" id="OTQ01500.1"/>
    </source>
</evidence>
<dbReference type="InterPro" id="IPR006379">
    <property type="entry name" value="HAD-SF_hydro_IIB"/>
</dbReference>
<dbReference type="RefSeq" id="WP_086272638.1">
    <property type="nucleotide sequence ID" value="NZ_CAMLAF010000067.1"/>
</dbReference>
<reference evidence="3 4" key="1">
    <citation type="submission" date="2017-03" db="EMBL/GenBank/DDBJ databases">
        <title>Comparative genomics of honeybee gut symbionts reveal geographically distinct and subgroup specific antibiotic resistance.</title>
        <authorList>
            <person name="Ludvigsen J."/>
            <person name="Porcellato D."/>
            <person name="Labee-Lund T.M."/>
            <person name="Amdam G.V."/>
            <person name="Rudi K."/>
        </authorList>
    </citation>
    <scope>NUCLEOTIDE SEQUENCE [LARGE SCALE GENOMIC DNA]</scope>
    <source>
        <strain evidence="1 4">A-7-12</strain>
        <strain evidence="2 3">A-9-12</strain>
    </source>
</reference>
<evidence type="ECO:0008006" key="5">
    <source>
        <dbReference type="Google" id="ProtNLM"/>
    </source>
</evidence>
<dbReference type="OrthoDB" id="3180855at2"/>
<dbReference type="AlphaFoldDB" id="A0A242NMR8"/>
<dbReference type="GO" id="GO:0000287">
    <property type="term" value="F:magnesium ion binding"/>
    <property type="evidence" value="ECO:0007669"/>
    <property type="project" value="UniProtKB-ARBA"/>
</dbReference>
<accession>A0A242NMR8</accession>
<dbReference type="SUPFAM" id="SSF56784">
    <property type="entry name" value="HAD-like"/>
    <property type="match status" value="1"/>
</dbReference>
<dbReference type="NCBIfam" id="TIGR00099">
    <property type="entry name" value="Cof-subfamily"/>
    <property type="match status" value="1"/>
</dbReference>
<dbReference type="SFLD" id="SFLDS00003">
    <property type="entry name" value="Haloacid_Dehalogenase"/>
    <property type="match status" value="1"/>
</dbReference>
<dbReference type="PANTHER" id="PTHR10000:SF25">
    <property type="entry name" value="PHOSPHATASE YKRA-RELATED"/>
    <property type="match status" value="1"/>
</dbReference>
<dbReference type="EMBL" id="NARP01000002">
    <property type="protein sequence ID" value="OTQ01500.1"/>
    <property type="molecule type" value="Genomic_DNA"/>
</dbReference>
<name>A0A242NMR8_9GAMM</name>
<evidence type="ECO:0000313" key="3">
    <source>
        <dbReference type="Proteomes" id="UP000194800"/>
    </source>
</evidence>
<dbReference type="NCBIfam" id="TIGR01484">
    <property type="entry name" value="HAD-SF-IIB"/>
    <property type="match status" value="1"/>
</dbReference>
<gene>
    <name evidence="2" type="ORF">B6C91_13025</name>
    <name evidence="1" type="ORF">B6D08_01165</name>
</gene>
<dbReference type="InterPro" id="IPR036412">
    <property type="entry name" value="HAD-like_sf"/>
</dbReference>
<dbReference type="PROSITE" id="PS01229">
    <property type="entry name" value="COF_2"/>
    <property type="match status" value="1"/>
</dbReference>
<dbReference type="InterPro" id="IPR023214">
    <property type="entry name" value="HAD_sf"/>
</dbReference>
<protein>
    <recommendedName>
        <fullName evidence="5">Cof-type HAD-IIB family hydrolase</fullName>
    </recommendedName>
</protein>
<dbReference type="GO" id="GO:0005829">
    <property type="term" value="C:cytosol"/>
    <property type="evidence" value="ECO:0007669"/>
    <property type="project" value="TreeGrafter"/>
</dbReference>
<dbReference type="PANTHER" id="PTHR10000">
    <property type="entry name" value="PHOSPHOSERINE PHOSPHATASE"/>
    <property type="match status" value="1"/>
</dbReference>
<evidence type="ECO:0000313" key="4">
    <source>
        <dbReference type="Proteomes" id="UP000194977"/>
    </source>
</evidence>
<organism evidence="1 4">
    <name type="scientific">Gilliamella apicola</name>
    <dbReference type="NCBI Taxonomy" id="1196095"/>
    <lineage>
        <taxon>Bacteria</taxon>
        <taxon>Pseudomonadati</taxon>
        <taxon>Pseudomonadota</taxon>
        <taxon>Gammaproteobacteria</taxon>
        <taxon>Orbales</taxon>
        <taxon>Orbaceae</taxon>
        <taxon>Gilliamella</taxon>
    </lineage>
</organism>
<sequence length="259" mass="29447">MTKKPEAIVFFDLDGTLFNSNIELLPSSYDAIKKLKQNNMIPMIATGRNPLEVVDLMKEKNLNSIIGMNGQVVIYEKEVIFTNNIDKNIITRLYEFSREKTNIPLSFYNYKAMRVSENGEPAQKFYHHLKQDVPPVDDEIYLKEPIQMLLLLCEQGESAYRELFPELTFIRNTPYCVDVFNHGGSKGRGINELLKIKGFDDVPTYAFGDGMNDLEMFLTVDHPIAMGNAVDGLKDKAEYITDTNNNDGIAKALEKFGLI</sequence>
<dbReference type="SFLD" id="SFLDG01140">
    <property type="entry name" value="C2.B:_Phosphomannomutase_and_P"/>
    <property type="match status" value="1"/>
</dbReference>